<name>A0A097QS54_9EURY</name>
<dbReference type="AlphaFoldDB" id="A0A097QS54"/>
<dbReference type="HOGENOM" id="CLU_770792_0_0_2"/>
<dbReference type="KEGG" id="teu:TEU_02480"/>
<evidence type="ECO:0000313" key="2">
    <source>
        <dbReference type="Proteomes" id="UP000029980"/>
    </source>
</evidence>
<dbReference type="OrthoDB" id="95598at2157"/>
<dbReference type="EMBL" id="CP008887">
    <property type="protein sequence ID" value="AIU69298.1"/>
    <property type="molecule type" value="Genomic_DNA"/>
</dbReference>
<dbReference type="RefSeq" id="WP_050002277.1">
    <property type="nucleotide sequence ID" value="NZ_CP008887.1"/>
</dbReference>
<gene>
    <name evidence="1" type="ORF">TEU_02480</name>
</gene>
<organism evidence="1 2">
    <name type="scientific">Thermococcus eurythermalis</name>
    <dbReference type="NCBI Taxonomy" id="1505907"/>
    <lineage>
        <taxon>Archaea</taxon>
        <taxon>Methanobacteriati</taxon>
        <taxon>Methanobacteriota</taxon>
        <taxon>Thermococci</taxon>
        <taxon>Thermococcales</taxon>
        <taxon>Thermococcaceae</taxon>
        <taxon>Thermococcus</taxon>
    </lineage>
</organism>
<proteinExistence type="predicted"/>
<dbReference type="Proteomes" id="UP000029980">
    <property type="component" value="Chromosome"/>
</dbReference>
<sequence>MGRLKDTEEFTEIAYRIIELAQEGKELTVYNLSKELGKRQESVRRVLNELVRLKVLDDPIPVQNSQGRQKKPYKLLWDPEKAKAIIECWKEFYSLQQKLKFLKHLADSKENEPELSELSYKFCPYIVLIGIDWIEGLSGFLGKFDWKTFLDKAIPLYWAVFSLRHDKKLRMLNEGYAGGNFFIVAGKNSCIFFEEARWVEYVSRRKAKMEIENKLLEMFYGGNDFHCLSVHYGDSAGTLSNYIFGVRYFIGDSRLVIFDFSPNPFLKGTDDNEVMRAFELLLEYLQEKYPEVKSVQVRSVSRVMENFLASLGFEERKELYLYTKTEKLPGSSRFIIELSKNPPSVSEMEWVVRIFEKRL</sequence>
<evidence type="ECO:0000313" key="1">
    <source>
        <dbReference type="EMBL" id="AIU69298.1"/>
    </source>
</evidence>
<accession>A0A097QS54</accession>
<dbReference type="GeneID" id="25152300"/>
<keyword evidence="2" id="KW-1185">Reference proteome</keyword>
<protein>
    <submittedName>
        <fullName evidence="1">Uncharacterized protein</fullName>
    </submittedName>
</protein>
<reference evidence="1 2" key="1">
    <citation type="journal article" date="2015" name="Int. J. Syst. Evol. Microbiol.">
        <title>Thermococcus eurythermalis sp. nov., a conditional piezophilic hyperthermophilic archaeon with a wide temperature range isolated from an oil-immersed chimney in the Guaymas Basin.</title>
        <authorList>
            <person name="Zhao W."/>
            <person name="Zeng X."/>
            <person name="Xiao X."/>
        </authorList>
    </citation>
    <scope>NUCLEOTIDE SEQUENCE [LARGE SCALE GENOMIC DNA]</scope>
    <source>
        <strain evidence="1 2">A501</strain>
    </source>
</reference>